<keyword evidence="2" id="KW-0805">Transcription regulation</keyword>
<dbReference type="GO" id="GO:0003677">
    <property type="term" value="F:DNA binding"/>
    <property type="evidence" value="ECO:0007669"/>
    <property type="project" value="UniProtKB-KW"/>
</dbReference>
<organism evidence="6 7">
    <name type="scientific">Bosea caraganae</name>
    <dbReference type="NCBI Taxonomy" id="2763117"/>
    <lineage>
        <taxon>Bacteria</taxon>
        <taxon>Pseudomonadati</taxon>
        <taxon>Pseudomonadota</taxon>
        <taxon>Alphaproteobacteria</taxon>
        <taxon>Hyphomicrobiales</taxon>
        <taxon>Boseaceae</taxon>
        <taxon>Bosea</taxon>
    </lineage>
</organism>
<dbReference type="SUPFAM" id="SSF46785">
    <property type="entry name" value="Winged helix' DNA-binding domain"/>
    <property type="match status" value="1"/>
</dbReference>
<dbReference type="PRINTS" id="PR00039">
    <property type="entry name" value="HTHLYSR"/>
</dbReference>
<comment type="similarity">
    <text evidence="1">Belongs to the LysR transcriptional regulatory family.</text>
</comment>
<evidence type="ECO:0000256" key="3">
    <source>
        <dbReference type="ARBA" id="ARBA00023125"/>
    </source>
</evidence>
<dbReference type="PANTHER" id="PTHR30419">
    <property type="entry name" value="HTH-TYPE TRANSCRIPTIONAL REGULATOR YBHD"/>
    <property type="match status" value="1"/>
</dbReference>
<comment type="caution">
    <text evidence="6">The sequence shown here is derived from an EMBL/GenBank/DDBJ whole genome shotgun (WGS) entry which is preliminary data.</text>
</comment>
<evidence type="ECO:0000259" key="5">
    <source>
        <dbReference type="PROSITE" id="PS50931"/>
    </source>
</evidence>
<sequence>MLVRQLSYFVTLARERHFARAAEACNIAQPTLSAAIRRLEEDLGARLVVRSHKFVGLTPEGEKLLSWGRLILADYTSLREDLTGLRRGLTGTLRLGVIPAAMPSVAVLTARFSAAHPAAKVEILSMTSRAIERGLEAFEIDGGMTYLDNEPIEHVRRLPLYREHFVFVVHRTHPYAGRGSITWKEAAAERLCLLSEDMQNRRIINQLASSIGIAIKPTVVSNSFLAVCSHLRQGGWASIVPHTFLYIFGGNADLVALELAEPAHSQTIGLVLSDRDPASPMAEALIHSIADTDFDRELSAAIDASSSTEAIRPSKTFIGFEPATARVSQLFDAGHK</sequence>
<dbReference type="InterPro" id="IPR050950">
    <property type="entry name" value="HTH-type_LysR_regulators"/>
</dbReference>
<dbReference type="Gene3D" id="1.10.10.10">
    <property type="entry name" value="Winged helix-like DNA-binding domain superfamily/Winged helix DNA-binding domain"/>
    <property type="match status" value="1"/>
</dbReference>
<reference evidence="7" key="1">
    <citation type="submission" date="2018-07" db="EMBL/GenBank/DDBJ databases">
        <authorList>
            <person name="Safronova V.I."/>
            <person name="Chirak E.R."/>
            <person name="Sazanova A.L."/>
        </authorList>
    </citation>
    <scope>NUCLEOTIDE SEQUENCE [LARGE SCALE GENOMIC DNA]</scope>
    <source>
        <strain evidence="7">RCAM04685</strain>
    </source>
</reference>
<evidence type="ECO:0000256" key="4">
    <source>
        <dbReference type="ARBA" id="ARBA00023163"/>
    </source>
</evidence>
<dbReference type="Gene3D" id="3.40.190.290">
    <property type="match status" value="1"/>
</dbReference>
<dbReference type="RefSeq" id="WP_114831374.1">
    <property type="nucleotide sequence ID" value="NZ_QQTO01000020.1"/>
</dbReference>
<dbReference type="CDD" id="cd05466">
    <property type="entry name" value="PBP2_LTTR_substrate"/>
    <property type="match status" value="1"/>
</dbReference>
<evidence type="ECO:0000256" key="2">
    <source>
        <dbReference type="ARBA" id="ARBA00023015"/>
    </source>
</evidence>
<evidence type="ECO:0000313" key="7">
    <source>
        <dbReference type="Proteomes" id="UP000255207"/>
    </source>
</evidence>
<dbReference type="PANTHER" id="PTHR30419:SF31">
    <property type="entry name" value="BLR3139 PROTEIN"/>
    <property type="match status" value="1"/>
</dbReference>
<dbReference type="GO" id="GO:0005829">
    <property type="term" value="C:cytosol"/>
    <property type="evidence" value="ECO:0007669"/>
    <property type="project" value="TreeGrafter"/>
</dbReference>
<feature type="domain" description="HTH lysR-type" evidence="5">
    <location>
        <begin position="1"/>
        <end position="58"/>
    </location>
</feature>
<dbReference type="Proteomes" id="UP000255207">
    <property type="component" value="Unassembled WGS sequence"/>
</dbReference>
<name>A0A370L189_9HYPH</name>
<dbReference type="OrthoDB" id="9775392at2"/>
<proteinExistence type="inferred from homology"/>
<dbReference type="FunFam" id="1.10.10.10:FF:000001">
    <property type="entry name" value="LysR family transcriptional regulator"/>
    <property type="match status" value="1"/>
</dbReference>
<evidence type="ECO:0000256" key="1">
    <source>
        <dbReference type="ARBA" id="ARBA00009437"/>
    </source>
</evidence>
<dbReference type="PROSITE" id="PS50931">
    <property type="entry name" value="HTH_LYSR"/>
    <property type="match status" value="1"/>
</dbReference>
<dbReference type="Pfam" id="PF00126">
    <property type="entry name" value="HTH_1"/>
    <property type="match status" value="1"/>
</dbReference>
<dbReference type="InterPro" id="IPR036390">
    <property type="entry name" value="WH_DNA-bd_sf"/>
</dbReference>
<keyword evidence="4" id="KW-0804">Transcription</keyword>
<keyword evidence="3" id="KW-0238">DNA-binding</keyword>
<dbReference type="InterPro" id="IPR036388">
    <property type="entry name" value="WH-like_DNA-bd_sf"/>
</dbReference>
<dbReference type="InterPro" id="IPR005119">
    <property type="entry name" value="LysR_subst-bd"/>
</dbReference>
<dbReference type="Pfam" id="PF03466">
    <property type="entry name" value="LysR_substrate"/>
    <property type="match status" value="1"/>
</dbReference>
<dbReference type="EMBL" id="QQTP01000013">
    <property type="protein sequence ID" value="RDJ21313.1"/>
    <property type="molecule type" value="Genomic_DNA"/>
</dbReference>
<gene>
    <name evidence="6" type="ORF">DWE98_21590</name>
</gene>
<dbReference type="AlphaFoldDB" id="A0A370L189"/>
<protein>
    <submittedName>
        <fullName evidence="6">LysR family transcriptional regulator</fullName>
    </submittedName>
</protein>
<keyword evidence="7" id="KW-1185">Reference proteome</keyword>
<dbReference type="GO" id="GO:0003700">
    <property type="term" value="F:DNA-binding transcription factor activity"/>
    <property type="evidence" value="ECO:0007669"/>
    <property type="project" value="InterPro"/>
</dbReference>
<dbReference type="SUPFAM" id="SSF53850">
    <property type="entry name" value="Periplasmic binding protein-like II"/>
    <property type="match status" value="1"/>
</dbReference>
<accession>A0A370L189</accession>
<dbReference type="InterPro" id="IPR000847">
    <property type="entry name" value="LysR_HTH_N"/>
</dbReference>
<evidence type="ECO:0000313" key="6">
    <source>
        <dbReference type="EMBL" id="RDJ21313.1"/>
    </source>
</evidence>